<dbReference type="AlphaFoldDB" id="A0A168AWP3"/>
<reference evidence="2 3" key="1">
    <citation type="journal article" date="2016" name="Genome Biol. Evol.">
        <title>Divergent and convergent evolution of fungal pathogenicity.</title>
        <authorList>
            <person name="Shang Y."/>
            <person name="Xiao G."/>
            <person name="Zheng P."/>
            <person name="Cen K."/>
            <person name="Zhan S."/>
            <person name="Wang C."/>
        </authorList>
    </citation>
    <scope>NUCLEOTIDE SEQUENCE [LARGE SCALE GENOMIC DNA]</scope>
    <source>
        <strain evidence="2 3">RCEF 1005</strain>
    </source>
</reference>
<keyword evidence="1" id="KW-0732">Signal</keyword>
<feature type="signal peptide" evidence="1">
    <location>
        <begin position="1"/>
        <end position="17"/>
    </location>
</feature>
<protein>
    <submittedName>
        <fullName evidence="2">Uncharacterized protein</fullName>
    </submittedName>
</protein>
<comment type="caution">
    <text evidence="2">The sequence shown here is derived from an EMBL/GenBank/DDBJ whole genome shotgun (WGS) entry which is preliminary data.</text>
</comment>
<organism evidence="2 3">
    <name type="scientific">Akanthomyces lecanii RCEF 1005</name>
    <dbReference type="NCBI Taxonomy" id="1081108"/>
    <lineage>
        <taxon>Eukaryota</taxon>
        <taxon>Fungi</taxon>
        <taxon>Dikarya</taxon>
        <taxon>Ascomycota</taxon>
        <taxon>Pezizomycotina</taxon>
        <taxon>Sordariomycetes</taxon>
        <taxon>Hypocreomycetidae</taxon>
        <taxon>Hypocreales</taxon>
        <taxon>Cordycipitaceae</taxon>
        <taxon>Akanthomyces</taxon>
        <taxon>Cordyceps confragosa</taxon>
    </lineage>
</organism>
<sequence>MKFLLTAATVFVSLAVADDVACPVGFQPGDRWCQTAGVASDILYCNNKHVGEAISHCPGRCINRASDRRAYCEYSG</sequence>
<dbReference type="Proteomes" id="UP000076881">
    <property type="component" value="Unassembled WGS sequence"/>
</dbReference>
<feature type="chain" id="PRO_5007895499" evidence="1">
    <location>
        <begin position="18"/>
        <end position="76"/>
    </location>
</feature>
<evidence type="ECO:0000313" key="3">
    <source>
        <dbReference type="Proteomes" id="UP000076881"/>
    </source>
</evidence>
<gene>
    <name evidence="2" type="ORF">LEL_10164</name>
</gene>
<dbReference type="EMBL" id="AZHF01000011">
    <property type="protein sequence ID" value="OAA69288.1"/>
    <property type="molecule type" value="Genomic_DNA"/>
</dbReference>
<evidence type="ECO:0000313" key="2">
    <source>
        <dbReference type="EMBL" id="OAA69288.1"/>
    </source>
</evidence>
<accession>A0A168AWP3</accession>
<keyword evidence="3" id="KW-1185">Reference proteome</keyword>
<proteinExistence type="predicted"/>
<evidence type="ECO:0000256" key="1">
    <source>
        <dbReference type="SAM" id="SignalP"/>
    </source>
</evidence>
<name>A0A168AWP3_CORDF</name>